<gene>
    <name evidence="16" type="ORF">GBAR_LOCUS24498</name>
</gene>
<keyword evidence="7" id="KW-0816">Tricarboxylic acid cycle</keyword>
<feature type="non-terminal residue" evidence="16">
    <location>
        <position position="1"/>
    </location>
</feature>
<accession>A0AA35X3L4</accession>
<feature type="compositionally biased region" description="Basic residues" evidence="14">
    <location>
        <begin position="113"/>
        <end position="123"/>
    </location>
</feature>
<evidence type="ECO:0000256" key="9">
    <source>
        <dbReference type="ARBA" id="ARBA00022723"/>
    </source>
</evidence>
<comment type="caution">
    <text evidence="16">The sequence shown here is derived from an EMBL/GenBank/DDBJ whole genome shotgun (WGS) entry which is preliminary data.</text>
</comment>
<feature type="region of interest" description="Disordered" evidence="14">
    <location>
        <begin position="251"/>
        <end position="275"/>
    </location>
</feature>
<keyword evidence="9" id="KW-0479">Metal-binding</keyword>
<comment type="cofactor">
    <cofactor evidence="2">
        <name>Mg(2+)</name>
        <dbReference type="ChEBI" id="CHEBI:18420"/>
    </cofactor>
</comment>
<feature type="compositionally biased region" description="Gly residues" evidence="14">
    <location>
        <begin position="1"/>
        <end position="10"/>
    </location>
</feature>
<dbReference type="InterPro" id="IPR004429">
    <property type="entry name" value="Isopropylmalate_DH"/>
</dbReference>
<evidence type="ECO:0000256" key="11">
    <source>
        <dbReference type="ARBA" id="ARBA00023002"/>
    </source>
</evidence>
<reference evidence="16" key="1">
    <citation type="submission" date="2023-03" db="EMBL/GenBank/DDBJ databases">
        <authorList>
            <person name="Steffen K."/>
            <person name="Cardenas P."/>
        </authorList>
    </citation>
    <scope>NUCLEOTIDE SEQUENCE</scope>
</reference>
<feature type="region of interest" description="Disordered" evidence="14">
    <location>
        <begin position="1"/>
        <end position="22"/>
    </location>
</feature>
<evidence type="ECO:0000256" key="12">
    <source>
        <dbReference type="ARBA" id="ARBA00023027"/>
    </source>
</evidence>
<dbReference type="GO" id="GO:0006099">
    <property type="term" value="P:tricarboxylic acid cycle"/>
    <property type="evidence" value="ECO:0007669"/>
    <property type="project" value="UniProtKB-KW"/>
</dbReference>
<dbReference type="InterPro" id="IPR019818">
    <property type="entry name" value="IsoCit/isopropylmalate_DH_CS"/>
</dbReference>
<keyword evidence="13" id="KW-0100">Branched-chain amino acid biosynthesis</keyword>
<evidence type="ECO:0000259" key="15">
    <source>
        <dbReference type="SMART" id="SM01329"/>
    </source>
</evidence>
<dbReference type="Proteomes" id="UP001174909">
    <property type="component" value="Unassembled WGS sequence"/>
</dbReference>
<protein>
    <recommendedName>
        <fullName evidence="5">3-isopropylmalate dehydrogenase</fullName>
        <ecNumber evidence="5">1.1.1.85</ecNumber>
    </recommendedName>
</protein>
<dbReference type="EC" id="1.1.1.85" evidence="5"/>
<comment type="cofactor">
    <cofactor evidence="1">
        <name>Mn(2+)</name>
        <dbReference type="ChEBI" id="CHEBI:29035"/>
    </cofactor>
</comment>
<organism evidence="16 17">
    <name type="scientific">Geodia barretti</name>
    <name type="common">Barrett's horny sponge</name>
    <dbReference type="NCBI Taxonomy" id="519541"/>
    <lineage>
        <taxon>Eukaryota</taxon>
        <taxon>Metazoa</taxon>
        <taxon>Porifera</taxon>
        <taxon>Demospongiae</taxon>
        <taxon>Heteroscleromorpha</taxon>
        <taxon>Tetractinellida</taxon>
        <taxon>Astrophorina</taxon>
        <taxon>Geodiidae</taxon>
        <taxon>Geodia</taxon>
    </lineage>
</organism>
<dbReference type="EMBL" id="CASHTH010003374">
    <property type="protein sequence ID" value="CAI8044123.1"/>
    <property type="molecule type" value="Genomic_DNA"/>
</dbReference>
<evidence type="ECO:0000256" key="8">
    <source>
        <dbReference type="ARBA" id="ARBA00022605"/>
    </source>
</evidence>
<evidence type="ECO:0000256" key="4">
    <source>
        <dbReference type="ARBA" id="ARBA00011738"/>
    </source>
</evidence>
<dbReference type="GO" id="GO:0009098">
    <property type="term" value="P:L-leucine biosynthetic process"/>
    <property type="evidence" value="ECO:0007669"/>
    <property type="project" value="UniProtKB-KW"/>
</dbReference>
<dbReference type="AlphaFoldDB" id="A0AA35X3L4"/>
<evidence type="ECO:0000256" key="3">
    <source>
        <dbReference type="ARBA" id="ARBA00007769"/>
    </source>
</evidence>
<comment type="subunit">
    <text evidence="4">Homodimer.</text>
</comment>
<dbReference type="GO" id="GO:0005829">
    <property type="term" value="C:cytosol"/>
    <property type="evidence" value="ECO:0007669"/>
    <property type="project" value="TreeGrafter"/>
</dbReference>
<feature type="region of interest" description="Disordered" evidence="14">
    <location>
        <begin position="35"/>
        <end position="72"/>
    </location>
</feature>
<evidence type="ECO:0000256" key="7">
    <source>
        <dbReference type="ARBA" id="ARBA00022532"/>
    </source>
</evidence>
<dbReference type="Pfam" id="PF00180">
    <property type="entry name" value="Iso_dh"/>
    <property type="match status" value="1"/>
</dbReference>
<comment type="similarity">
    <text evidence="3">Belongs to the isocitrate and isopropylmalate dehydrogenases family.</text>
</comment>
<feature type="domain" description="Isopropylmalate dehydrogenase-like" evidence="15">
    <location>
        <begin position="28"/>
        <end position="271"/>
    </location>
</feature>
<dbReference type="GO" id="GO:0000287">
    <property type="term" value="F:magnesium ion binding"/>
    <property type="evidence" value="ECO:0007669"/>
    <property type="project" value="InterPro"/>
</dbReference>
<keyword evidence="17" id="KW-1185">Reference proteome</keyword>
<proteinExistence type="inferred from homology"/>
<evidence type="ECO:0000256" key="13">
    <source>
        <dbReference type="ARBA" id="ARBA00023304"/>
    </source>
</evidence>
<dbReference type="Gene3D" id="3.40.718.10">
    <property type="entry name" value="Isopropylmalate Dehydrogenase"/>
    <property type="match status" value="1"/>
</dbReference>
<keyword evidence="8" id="KW-0028">Amino-acid biosynthesis</keyword>
<dbReference type="PROSITE" id="PS00470">
    <property type="entry name" value="IDH_IMDH"/>
    <property type="match status" value="1"/>
</dbReference>
<evidence type="ECO:0000256" key="5">
    <source>
        <dbReference type="ARBA" id="ARBA00013101"/>
    </source>
</evidence>
<evidence type="ECO:0000256" key="10">
    <source>
        <dbReference type="ARBA" id="ARBA00022842"/>
    </source>
</evidence>
<evidence type="ECO:0000313" key="17">
    <source>
        <dbReference type="Proteomes" id="UP001174909"/>
    </source>
</evidence>
<evidence type="ECO:0000256" key="1">
    <source>
        <dbReference type="ARBA" id="ARBA00001936"/>
    </source>
</evidence>
<feature type="region of interest" description="Disordered" evidence="14">
    <location>
        <begin position="104"/>
        <end position="123"/>
    </location>
</feature>
<dbReference type="GO" id="GO:0051287">
    <property type="term" value="F:NAD binding"/>
    <property type="evidence" value="ECO:0007669"/>
    <property type="project" value="InterPro"/>
</dbReference>
<keyword evidence="12" id="KW-0520">NAD</keyword>
<dbReference type="PANTHER" id="PTHR42979">
    <property type="entry name" value="3-ISOPROPYLMALATE DEHYDROGENASE"/>
    <property type="match status" value="1"/>
</dbReference>
<dbReference type="GO" id="GO:0003862">
    <property type="term" value="F:3-isopropylmalate dehydrogenase activity"/>
    <property type="evidence" value="ECO:0007669"/>
    <property type="project" value="UniProtKB-EC"/>
</dbReference>
<evidence type="ECO:0000256" key="6">
    <source>
        <dbReference type="ARBA" id="ARBA00022430"/>
    </source>
</evidence>
<evidence type="ECO:0000256" key="14">
    <source>
        <dbReference type="SAM" id="MobiDB-lite"/>
    </source>
</evidence>
<evidence type="ECO:0000256" key="2">
    <source>
        <dbReference type="ARBA" id="ARBA00001946"/>
    </source>
</evidence>
<evidence type="ECO:0000313" key="16">
    <source>
        <dbReference type="EMBL" id="CAI8044123.1"/>
    </source>
</evidence>
<dbReference type="SUPFAM" id="SSF53659">
    <property type="entry name" value="Isocitrate/Isopropylmalate dehydrogenase-like"/>
    <property type="match status" value="1"/>
</dbReference>
<sequence>QVQRRGGAGSHGRTQVGWTGLFHPPRASVAGVAPGAGAVRQPASGEAVRPFGAGFDPQARGGGGNRPARRARADRRHLLRTAQGRHHRARLVPSGASTLVYTTPRDRTDRQGGLRRRRRRRGRVTSVDKANVLESTELWRRVVTRVRDEEGYGDVELDHVLVDNCAMQLIRDPRQFDVIVTTNMFGDILSDEAAMLTGSIGMLPSASLGGKVGMYEPVHGSAPDITGQDKANPLATILTVALMLRHSLTRAPPPTASNRRWSGCSRPATAPWTSPRGRPTWWGARRWVPWCGRRLRPAAELSVT</sequence>
<keyword evidence="6" id="KW-0432">Leucine biosynthesis</keyword>
<name>A0AA35X3L4_GEOBA</name>
<dbReference type="PANTHER" id="PTHR42979:SF1">
    <property type="entry name" value="3-ISOPROPYLMALATE DEHYDROGENASE"/>
    <property type="match status" value="1"/>
</dbReference>
<keyword evidence="10" id="KW-0460">Magnesium</keyword>
<keyword evidence="11" id="KW-0560">Oxidoreductase</keyword>
<dbReference type="InterPro" id="IPR024084">
    <property type="entry name" value="IsoPropMal-DH-like_dom"/>
</dbReference>
<dbReference type="SMART" id="SM01329">
    <property type="entry name" value="Iso_dh"/>
    <property type="match status" value="1"/>
</dbReference>